<dbReference type="CDD" id="cd01647">
    <property type="entry name" value="RT_LTR"/>
    <property type="match status" value="2"/>
</dbReference>
<dbReference type="CDD" id="cd18978">
    <property type="entry name" value="CD_DDE_transposase_like"/>
    <property type="match status" value="1"/>
</dbReference>
<keyword evidence="4" id="KW-0540">Nuclease</keyword>
<feature type="domain" description="Reverse transcriptase" evidence="17">
    <location>
        <begin position="1027"/>
        <end position="1211"/>
    </location>
</feature>
<evidence type="ECO:0000256" key="2">
    <source>
        <dbReference type="ARBA" id="ARBA00022679"/>
    </source>
</evidence>
<dbReference type="InterPro" id="IPR041588">
    <property type="entry name" value="Integrase_H2C2"/>
</dbReference>
<evidence type="ECO:0000256" key="12">
    <source>
        <dbReference type="ARBA" id="ARBA00023268"/>
    </source>
</evidence>
<keyword evidence="13" id="KW-0175">Coiled coil</keyword>
<dbReference type="SMART" id="SM00298">
    <property type="entry name" value="CHROMO"/>
    <property type="match status" value="2"/>
</dbReference>
<dbReference type="InterPro" id="IPR043502">
    <property type="entry name" value="DNA/RNA_pol_sf"/>
</dbReference>
<dbReference type="InterPro" id="IPR043128">
    <property type="entry name" value="Rev_trsase/Diguanyl_cyclase"/>
</dbReference>
<dbReference type="PROSITE" id="PS50878">
    <property type="entry name" value="RT_POL"/>
    <property type="match status" value="1"/>
</dbReference>
<evidence type="ECO:0000313" key="19">
    <source>
        <dbReference type="EMBL" id="EIE81737.1"/>
    </source>
</evidence>
<dbReference type="GO" id="GO:0003723">
    <property type="term" value="F:RNA binding"/>
    <property type="evidence" value="ECO:0007669"/>
    <property type="project" value="UniProtKB-KW"/>
</dbReference>
<dbReference type="GO" id="GO:0006508">
    <property type="term" value="P:proteolysis"/>
    <property type="evidence" value="ECO:0007669"/>
    <property type="project" value="InterPro"/>
</dbReference>
<dbReference type="Gene3D" id="2.40.70.10">
    <property type="entry name" value="Acid Proteases"/>
    <property type="match status" value="2"/>
</dbReference>
<accession>I1BZV7</accession>
<feature type="region of interest" description="Disordered" evidence="14">
    <location>
        <begin position="2252"/>
        <end position="2278"/>
    </location>
</feature>
<dbReference type="PROSITE" id="PS50175">
    <property type="entry name" value="ASP_PROT_RETROV"/>
    <property type="match status" value="1"/>
</dbReference>
<feature type="coiled-coil region" evidence="13">
    <location>
        <begin position="247"/>
        <end position="304"/>
    </location>
</feature>
<evidence type="ECO:0000256" key="8">
    <source>
        <dbReference type="ARBA" id="ARBA00022842"/>
    </source>
</evidence>
<dbReference type="CDD" id="cd09274">
    <property type="entry name" value="RNase_HI_RT_Ty3"/>
    <property type="match status" value="2"/>
</dbReference>
<dbReference type="SUPFAM" id="SSF56672">
    <property type="entry name" value="DNA/RNA polymerases"/>
    <property type="match status" value="2"/>
</dbReference>
<dbReference type="FunFam" id="3.30.420.10:FF:000032">
    <property type="entry name" value="Retrovirus-related Pol polyprotein from transposon 297-like Protein"/>
    <property type="match status" value="1"/>
</dbReference>
<dbReference type="Pfam" id="PF03732">
    <property type="entry name" value="Retrotrans_gag"/>
    <property type="match status" value="1"/>
</dbReference>
<evidence type="ECO:0000256" key="9">
    <source>
        <dbReference type="ARBA" id="ARBA00022884"/>
    </source>
</evidence>
<dbReference type="FunFam" id="3.30.70.270:FF:000020">
    <property type="entry name" value="Transposon Tf2-6 polyprotein-like Protein"/>
    <property type="match status" value="2"/>
</dbReference>
<dbReference type="RefSeq" id="XP_067517133.1">
    <property type="nucleotide sequence ID" value="XM_067661032.1"/>
</dbReference>
<dbReference type="Proteomes" id="UP000009138">
    <property type="component" value="Unassembled WGS sequence"/>
</dbReference>
<feature type="compositionally biased region" description="Low complexity" evidence="14">
    <location>
        <begin position="230"/>
        <end position="242"/>
    </location>
</feature>
<dbReference type="CDD" id="cd00303">
    <property type="entry name" value="retropepsin_like"/>
    <property type="match status" value="2"/>
</dbReference>
<dbReference type="PANTHER" id="PTHR37984:SF5">
    <property type="entry name" value="PROTEIN NYNRIN-LIKE"/>
    <property type="match status" value="1"/>
</dbReference>
<dbReference type="SUPFAM" id="SSF54160">
    <property type="entry name" value="Chromo domain-like"/>
    <property type="match status" value="2"/>
</dbReference>
<dbReference type="Gene3D" id="1.10.340.70">
    <property type="match status" value="2"/>
</dbReference>
<dbReference type="GO" id="GO:0004190">
    <property type="term" value="F:aspartic-type endopeptidase activity"/>
    <property type="evidence" value="ECO:0007669"/>
    <property type="project" value="UniProtKB-KW"/>
</dbReference>
<dbReference type="Pfam" id="PF00385">
    <property type="entry name" value="Chromo"/>
    <property type="match status" value="2"/>
</dbReference>
<keyword evidence="11" id="KW-0695">RNA-directed DNA polymerase</keyword>
<dbReference type="Gene3D" id="3.10.10.10">
    <property type="entry name" value="HIV Type 1 Reverse Transcriptase, subunit A, domain 1"/>
    <property type="match status" value="1"/>
</dbReference>
<evidence type="ECO:0000256" key="3">
    <source>
        <dbReference type="ARBA" id="ARBA00022695"/>
    </source>
</evidence>
<dbReference type="Pfam" id="PF17919">
    <property type="entry name" value="RT_RNaseH_2"/>
    <property type="match status" value="1"/>
</dbReference>
<evidence type="ECO:0000256" key="10">
    <source>
        <dbReference type="ARBA" id="ARBA00022908"/>
    </source>
</evidence>
<dbReference type="GO" id="GO:0015074">
    <property type="term" value="P:DNA integration"/>
    <property type="evidence" value="ECO:0007669"/>
    <property type="project" value="UniProtKB-KW"/>
</dbReference>
<dbReference type="InterPro" id="IPR021109">
    <property type="entry name" value="Peptidase_aspartic_dom_sf"/>
</dbReference>
<keyword evidence="20" id="KW-1185">Reference proteome</keyword>
<evidence type="ECO:0000256" key="7">
    <source>
        <dbReference type="ARBA" id="ARBA00022801"/>
    </source>
</evidence>
<reference evidence="19 20" key="1">
    <citation type="journal article" date="2009" name="PLoS Genet.">
        <title>Genomic analysis of the basal lineage fungus Rhizopus oryzae reveals a whole-genome duplication.</title>
        <authorList>
            <person name="Ma L.-J."/>
            <person name="Ibrahim A.S."/>
            <person name="Skory C."/>
            <person name="Grabherr M.G."/>
            <person name="Burger G."/>
            <person name="Butler M."/>
            <person name="Elias M."/>
            <person name="Idnurm A."/>
            <person name="Lang B.F."/>
            <person name="Sone T."/>
            <person name="Abe A."/>
            <person name="Calvo S.E."/>
            <person name="Corrochano L.M."/>
            <person name="Engels R."/>
            <person name="Fu J."/>
            <person name="Hansberg W."/>
            <person name="Kim J.-M."/>
            <person name="Kodira C.D."/>
            <person name="Koehrsen M.J."/>
            <person name="Liu B."/>
            <person name="Miranda-Saavedra D."/>
            <person name="O'Leary S."/>
            <person name="Ortiz-Castellanos L."/>
            <person name="Poulter R."/>
            <person name="Rodriguez-Romero J."/>
            <person name="Ruiz-Herrera J."/>
            <person name="Shen Y.-Q."/>
            <person name="Zeng Q."/>
            <person name="Galagan J."/>
            <person name="Birren B.W."/>
            <person name="Cuomo C.A."/>
            <person name="Wickes B.L."/>
        </authorList>
    </citation>
    <scope>NUCLEOTIDE SEQUENCE [LARGE SCALE GENOMIC DNA]</scope>
    <source>
        <strain evidence="20">RA 99-880 / ATCC MYA-4621 / FGSC 9543 / NRRL 43880</strain>
    </source>
</reference>
<sequence length="3435" mass="391025">MSINSNLLASNEEILFSESDPAFIGPRLEKSTMVNGVELSSHGSPISNTEDIEMEEVEAGAPISPLAGVKISGAAPPSQVLGGLRRYNPGHSNCYYLYNMAVITRNNRPTRTSRASISSVSSLSSVVSEVASSCPASPVAPGLDNFSDRPGSPSYVEMVTGSRSRSPSPADSVSGAIGERLNSLSIKKDESSLVRGDAISLSTAEDDVVMEDAPLNNARHAISGEKKNASRSSKSVSKSKSSIPEKLKRFNRKYDETADLLDKLVEKRDLEEDESKRKALKIQIREYREDLDYYEEHITKLEVSANEISQKINEVGNNTNNTRESEPTVPIKVIPPFRLLVSAAYNPKYYSSSKVSPDDVKNDNAFKTVKDFIRKFEAIVKHYGVNIDKNWLGYLQLSIENGQDDRSINWLQHKLTVADFKNSNWEGAKTALIGKFEAIVKHYGVNIDKNWLGYLQLSIENGQDDRSINWLQHKLTVADFKNSNWEGAKTALIGKFEAIVKHYGVNIDKNWLGYLQLSIENGQDDRSINWLQHKLTVADFKNNNWEGAKTALIGKFGESFTYLQYRQKLMRIKQPNGEYLNMYVDRYIDLLTKAKFADSPLAVMHFLGTLLPPVKDCLERRLAEIRAKKNADFILEDDTLSKIQTIIENNKMHFIEECKKIFPGLKNQERSQFKPADKKAPRQIETKRKFHGDEQRYFPENKNRERNFHKRPAHSTPKCRYCGEKYTPGHLDKCREMEKRRDHYLNKDTGFRARKDAPKNYTGNFSQRRRSFEEKIHNANDSRITVHNIEKVEKQTATEPEIMQTHPADEVMNDLLNDDEIISPFQKALKQIREKKKHKQALVDTGADVSFISKNVVNKLKLRIIPVHGSLLLADKEKTVKRLGVTDKLIVGYKGQTVAHEFEVLNMHDKVDAIFGRDILPSLGIHLVGVATNWDDNKVKFDDSIEDSEYIPNVSNAGTPDEHEALLKALQSHIDKNQQIDVHSLCNLPEAVVKLDTSHGKHAHVRQYPIANKMMPIFDEAVKTWLENGVIVRAPPSPWNSPITFAPKKDANGNPTDYRPCIDPRKINALLESDNYPLPLIDDIFHDLAGSTIFTSLDLKSAFHRLPIRKSDQVKTTFTHRNKQYMFRSAPFGLKHVSSHFMRIMNLILSDLSNVHVYVDDIVIGTTGDSMEKHYQAVSAVIDRLTQHNMILNPQKCHFGKRSVHLLGFCISEKGKSLDPRKLTNIADWPRPKTGREMMQWLGTVNYFRAHIPCAATLTAPLDALRNVAFIDDINWTRELQVHFQSIKDILCSNVVLSPYDPTKSLYVATDASNTGVGAVLFQKFDEKQSDGLTVTTIKYLGFMARSLSQSERNYSVTRRELLAIVFALKKFHKFLYGHHFTLYSDHRALTYLFTSDELNPMMVGWMDTLLSYDFDIAHIPGVQNVLPDALSRLFPPEKELAGSDSNSSTVKHQNLAYKPNLKKEHELKMKKENRKVFYVQSPTKFSDKDYITPPYEDRQEILDGVHKFGHFGADHIVKSIHNQNLHWPNLLADAVNYVSKCNTCQKYNIAKKGYNPHRPVYAYVPGDAYAFDLIGPFQSSSNMYTYVLILVDICTRFCVLKPLVDKKAKTVAGAMVDTFSLLGYPRHFVCSDNGSEFKNEILENLFNAMGIDKRYTTPYHPSANGAAERYVQSAKKILAKFLEGATEDWHHYIPSVQLMINNKISTRLQTTPFSLMFARNINDFIEYRDDAGELKKKEYMPHDELLKRIDYMSQVVFPAIQDRTDLYTKRQKEKADSKNRQSTFPEGSYVMVRDREQYNSLSPVYKGPYRVVRQVQGGAYILRDVDETLMSRNYSPEELKLISQDEIIPKDELYEIEAIINHRGEPGNREYLVRWKNYSKDDDSWLTAEAFTDPESINIYWRKLGKSINQNGEVVKKKNNEAEKNKKQKLPSDYAPSKLLTTTIMNEQSKSGTMSHNRQSHNTKEKKKAQPKHNGNALSRYPKRRLQQSQEGFDRKTDHHESSSSLRQTIQLIVRRYNPGTKYHTREYTTKSTILASLLDLQAKLANNLAIQTNGSAINGSNSQPTVVPQNLPLFQYTGNVENSALPVYKDIAECIRRFEDILFAYRLDVQVHWQRLIPFSLTHPQRSWYDELRVKKNLSWATFKEQLTLKYGIESTEAQAHASRELLTISMQPDESVEKYTDRFLKLKREATPVADDFLAILFVNSLPGSLQNHVNMAIVSLDQEAKNDINLLSSIARKFHTKQQILPNTSTRKFNNQPSQVNGLNPPSGIHKRNHRTDGRTFVIHGKCNHTTDRCKKAQELGITGSMNKETFSKRCFKCNAPFTREHLNVCPKRNQPLSAGSASSSSTAPTITRAFRSLQLTGSEDVPMGTKASKYNPANQQDHDEEQDLDDEAVKDIHYYSSLCKLQPFNTKLHSFNNKRTDSFFVPITIENVRTWALVDTGCNASTISPDLAKIINVRTFPVSGKLQLASLNTLVPRTAITDQIKVFYNGINVLHKFEIFKFDKDIPICIGTDLMPKLNINLTGLAVTWDSPNISTIPDPIDPSPIKPNKSPAGTHQQREQLMDALQPYLSANAKIPSTSACPLPEAIVRLETEPGKTTYRRQYPIALSIQPKVQEQVDKWLADGVIEIAPPNTAFNSPLLTVPELHQKMSAATLFTVLDLKQAFHRLPLAEEHRALTAFTFNGQQYQFCRAPFGLTPIPNHFQRVLTTLLHDLPYVTCFIDDLTIGTGPDIEEHIKCVTTVIERLTSAKFILNVDKCHFMQTSVNTLGFTISHNSLSLDSRKVANALAWPIPKTGKDIQRFLGLANYFRSHLPNFSTMTAPLDKLRNEGSLEHIWTDKYLQAFRNIQTALSNAPVLSIPDMRHELQLATDASNTGIGGVLYQIIDDKTRYIGFAARALSKSEMNYSTTKRELLAICYLFERFHKWLYGSHFTLYTDHKSLVYLGTQNIPNPMMLNWFETIFNYTFRVIHRPGIENVLPDSLSRLFSDYTEKRLGGNSNLQQLSIKNKITKSQNKRTTENSTNIKQRAVQLVDYMTPPEEERHNLLLKAHLLGHFGADAIVKTIYNDNLHWINIKKDALQLVSNCPECQQFNIGKHGYHPPRSILPDGPFDHVCIDLGTLNVTSTEGHNFILVLVDLFTRFTILRPLMDKTAVSIANELRDIFCTFGWPKKLSSDNGTEFTNEIFNSLMETCGIDHRLSLPYNPLGNSTNESFVGIAKRALVKRLQGKKDEWNLFLPSIQYAMNLIPAIRNRIMTTQRIDNEYFTKKHRIVHQQFPTNSEVMIKNVNRNSKTDPRYEGPFVVHGVTKNGSYILTDKTGALLSRDVPTSHIKLISTDNVVNNRADQQQYDVQAIIQHKGNNTSNYKYLVRWKGYPPEYDTWEPASSFDDMSMIEQYWTRRNVNNNIGKRKRSSHTNLPTKTNNLNKRSKTK</sequence>
<evidence type="ECO:0000313" key="20">
    <source>
        <dbReference type="Proteomes" id="UP000009138"/>
    </source>
</evidence>
<keyword evidence="7" id="KW-0378">Hydrolase</keyword>
<proteinExistence type="predicted"/>
<keyword evidence="5" id="KW-0064">Aspartyl protease</keyword>
<dbReference type="GeneID" id="93613413"/>
<feature type="domain" description="Chromo" evidence="15">
    <location>
        <begin position="1855"/>
        <end position="1904"/>
    </location>
</feature>
<name>I1BZV7_RHIO9</name>
<feature type="region of interest" description="Disordered" evidence="14">
    <location>
        <begin position="1916"/>
        <end position="2008"/>
    </location>
</feature>
<keyword evidence="8" id="KW-0460">Magnesium</keyword>
<dbReference type="InterPro" id="IPR023780">
    <property type="entry name" value="Chromo_domain"/>
</dbReference>
<dbReference type="EC" id="2.7.7.49" evidence="1"/>
<feature type="domain" description="Chromo" evidence="15">
    <location>
        <begin position="3353"/>
        <end position="3412"/>
    </location>
</feature>
<dbReference type="Pfam" id="PF17917">
    <property type="entry name" value="RT_RNaseH"/>
    <property type="match status" value="1"/>
</dbReference>
<evidence type="ECO:0000259" key="17">
    <source>
        <dbReference type="PROSITE" id="PS50878"/>
    </source>
</evidence>
<evidence type="ECO:0000256" key="4">
    <source>
        <dbReference type="ARBA" id="ARBA00022722"/>
    </source>
</evidence>
<feature type="compositionally biased region" description="Polar residues" evidence="14">
    <location>
        <begin position="2252"/>
        <end position="2268"/>
    </location>
</feature>
<keyword evidence="9" id="KW-0694">RNA-binding</keyword>
<feature type="domain" description="Integrase catalytic" evidence="18">
    <location>
        <begin position="3110"/>
        <end position="3273"/>
    </location>
</feature>
<feature type="region of interest" description="Disordered" evidence="14">
    <location>
        <begin position="3408"/>
        <end position="3435"/>
    </location>
</feature>
<dbReference type="PANTHER" id="PTHR37984">
    <property type="entry name" value="PROTEIN CBG26694"/>
    <property type="match status" value="1"/>
</dbReference>
<dbReference type="PROSITE" id="PS50013">
    <property type="entry name" value="CHROMO_2"/>
    <property type="match status" value="2"/>
</dbReference>
<dbReference type="Gene3D" id="3.30.420.10">
    <property type="entry name" value="Ribonuclease H-like superfamily/Ribonuclease H"/>
    <property type="match status" value="2"/>
</dbReference>
<feature type="compositionally biased region" description="Low complexity" evidence="14">
    <location>
        <begin position="3419"/>
        <end position="3429"/>
    </location>
</feature>
<keyword evidence="10" id="KW-0229">DNA integration</keyword>
<dbReference type="GO" id="GO:0004519">
    <property type="term" value="F:endonuclease activity"/>
    <property type="evidence" value="ECO:0007669"/>
    <property type="project" value="UniProtKB-KW"/>
</dbReference>
<keyword evidence="6" id="KW-0255">Endonuclease</keyword>
<dbReference type="InterPro" id="IPR005162">
    <property type="entry name" value="Retrotrans_gag_dom"/>
</dbReference>
<evidence type="ECO:0000256" key="13">
    <source>
        <dbReference type="SAM" id="Coils"/>
    </source>
</evidence>
<dbReference type="InterPro" id="IPR001969">
    <property type="entry name" value="Aspartic_peptidase_AS"/>
</dbReference>
<dbReference type="InterPro" id="IPR001995">
    <property type="entry name" value="Peptidase_A2_cat"/>
</dbReference>
<keyword evidence="3" id="KW-0548">Nucleotidyltransferase</keyword>
<feature type="domain" description="Peptidase A2" evidence="16">
    <location>
        <begin position="839"/>
        <end position="855"/>
    </location>
</feature>
<dbReference type="InParanoid" id="I1BZV7"/>
<dbReference type="OrthoDB" id="10267344at2759"/>
<dbReference type="Gene3D" id="2.40.50.40">
    <property type="match status" value="2"/>
</dbReference>
<dbReference type="FunFam" id="3.10.20.370:FF:000001">
    <property type="entry name" value="Retrovirus-related Pol polyprotein from transposon 17.6-like protein"/>
    <property type="match status" value="2"/>
</dbReference>
<dbReference type="Pfam" id="PF00078">
    <property type="entry name" value="RVT_1"/>
    <property type="match status" value="2"/>
</dbReference>
<dbReference type="InterPro" id="IPR001584">
    <property type="entry name" value="Integrase_cat-core"/>
</dbReference>
<evidence type="ECO:0000256" key="11">
    <source>
        <dbReference type="ARBA" id="ARBA00022918"/>
    </source>
</evidence>
<keyword evidence="5" id="KW-0645">Protease</keyword>
<feature type="compositionally biased region" description="Polar residues" evidence="14">
    <location>
        <begin position="161"/>
        <end position="171"/>
    </location>
</feature>
<evidence type="ECO:0000259" key="16">
    <source>
        <dbReference type="PROSITE" id="PS50175"/>
    </source>
</evidence>
<evidence type="ECO:0000259" key="18">
    <source>
        <dbReference type="PROSITE" id="PS50994"/>
    </source>
</evidence>
<keyword evidence="2" id="KW-0808">Transferase</keyword>
<feature type="region of interest" description="Disordered" evidence="14">
    <location>
        <begin position="219"/>
        <end position="244"/>
    </location>
</feature>
<dbReference type="Gene3D" id="3.30.70.270">
    <property type="match status" value="4"/>
</dbReference>
<dbReference type="Pfam" id="PF17921">
    <property type="entry name" value="Integrase_H2C2"/>
    <property type="match status" value="2"/>
</dbReference>
<dbReference type="EMBL" id="CH476735">
    <property type="protein sequence ID" value="EIE81737.1"/>
    <property type="molecule type" value="Genomic_DNA"/>
</dbReference>
<dbReference type="InterPro" id="IPR000477">
    <property type="entry name" value="RT_dom"/>
</dbReference>
<feature type="compositionally biased region" description="Basic and acidic residues" evidence="14">
    <location>
        <begin position="1916"/>
        <end position="1926"/>
    </location>
</feature>
<evidence type="ECO:0000256" key="14">
    <source>
        <dbReference type="SAM" id="MobiDB-lite"/>
    </source>
</evidence>
<dbReference type="Pfam" id="PF00665">
    <property type="entry name" value="rve"/>
    <property type="match status" value="2"/>
</dbReference>
<evidence type="ECO:0000256" key="6">
    <source>
        <dbReference type="ARBA" id="ARBA00022759"/>
    </source>
</evidence>
<dbReference type="SUPFAM" id="SSF50630">
    <property type="entry name" value="Acid proteases"/>
    <property type="match status" value="2"/>
</dbReference>
<evidence type="ECO:0000256" key="5">
    <source>
        <dbReference type="ARBA" id="ARBA00022750"/>
    </source>
</evidence>
<protein>
    <recommendedName>
        <fullName evidence="1">RNA-directed DNA polymerase</fullName>
        <ecNumber evidence="1">2.7.7.49</ecNumber>
    </recommendedName>
</protein>
<keyword evidence="12" id="KW-0511">Multifunctional enzyme</keyword>
<feature type="compositionally biased region" description="Basic residues" evidence="14">
    <location>
        <begin position="1959"/>
        <end position="1972"/>
    </location>
</feature>
<organism evidence="19 20">
    <name type="scientific">Rhizopus delemar (strain RA 99-880 / ATCC MYA-4621 / FGSC 9543 / NRRL 43880)</name>
    <name type="common">Mucormycosis agent</name>
    <name type="synonym">Rhizopus arrhizus var. delemar</name>
    <dbReference type="NCBI Taxonomy" id="246409"/>
    <lineage>
        <taxon>Eukaryota</taxon>
        <taxon>Fungi</taxon>
        <taxon>Fungi incertae sedis</taxon>
        <taxon>Mucoromycota</taxon>
        <taxon>Mucoromycotina</taxon>
        <taxon>Mucoromycetes</taxon>
        <taxon>Mucorales</taxon>
        <taxon>Mucorineae</taxon>
        <taxon>Rhizopodaceae</taxon>
        <taxon>Rhizopus</taxon>
    </lineage>
</organism>
<dbReference type="PROSITE" id="PS50994">
    <property type="entry name" value="INTEGRASE"/>
    <property type="match status" value="2"/>
</dbReference>
<feature type="compositionally biased region" description="Polar residues" evidence="14">
    <location>
        <begin position="1940"/>
        <end position="1958"/>
    </location>
</feature>
<feature type="domain" description="Integrase catalytic" evidence="18">
    <location>
        <begin position="1562"/>
        <end position="1721"/>
    </location>
</feature>
<dbReference type="InterPro" id="IPR016197">
    <property type="entry name" value="Chromo-like_dom_sf"/>
</dbReference>
<feature type="region of interest" description="Disordered" evidence="14">
    <location>
        <begin position="134"/>
        <end position="176"/>
    </location>
</feature>
<dbReference type="InterPro" id="IPR050951">
    <property type="entry name" value="Retrovirus_Pol_polyprotein"/>
</dbReference>
<gene>
    <name evidence="19" type="ORF">RO3G_06442</name>
</gene>
<dbReference type="GO" id="GO:0005634">
    <property type="term" value="C:nucleus"/>
    <property type="evidence" value="ECO:0007669"/>
    <property type="project" value="UniProtKB-ARBA"/>
</dbReference>
<dbReference type="InterPro" id="IPR036397">
    <property type="entry name" value="RNaseH_sf"/>
</dbReference>
<feature type="region of interest" description="Disordered" evidence="14">
    <location>
        <begin position="2366"/>
        <end position="2391"/>
    </location>
</feature>
<evidence type="ECO:0000259" key="15">
    <source>
        <dbReference type="PROSITE" id="PS50013"/>
    </source>
</evidence>
<dbReference type="InterPro" id="IPR041373">
    <property type="entry name" value="RT_RNaseH"/>
</dbReference>
<dbReference type="InterPro" id="IPR000953">
    <property type="entry name" value="Chromo/chromo_shadow_dom"/>
</dbReference>
<dbReference type="STRING" id="246409.I1BZV7"/>
<dbReference type="InterPro" id="IPR041577">
    <property type="entry name" value="RT_RNaseH_2"/>
</dbReference>
<dbReference type="eggNOG" id="KOG0017">
    <property type="taxonomic scope" value="Eukaryota"/>
</dbReference>
<dbReference type="VEuPathDB" id="FungiDB:RO3G_06442"/>
<dbReference type="SUPFAM" id="SSF53098">
    <property type="entry name" value="Ribonuclease H-like"/>
    <property type="match status" value="2"/>
</dbReference>
<dbReference type="OMA" id="NHAGHIA"/>
<dbReference type="PROSITE" id="PS00141">
    <property type="entry name" value="ASP_PROTEASE"/>
    <property type="match status" value="1"/>
</dbReference>
<dbReference type="GO" id="GO:0003964">
    <property type="term" value="F:RNA-directed DNA polymerase activity"/>
    <property type="evidence" value="ECO:0007669"/>
    <property type="project" value="UniProtKB-KW"/>
</dbReference>
<evidence type="ECO:0000256" key="1">
    <source>
        <dbReference type="ARBA" id="ARBA00012493"/>
    </source>
</evidence>
<dbReference type="InterPro" id="IPR012337">
    <property type="entry name" value="RNaseH-like_sf"/>
</dbReference>
<feature type="compositionally biased region" description="Basic and acidic residues" evidence="14">
    <location>
        <begin position="1993"/>
        <end position="2003"/>
    </location>
</feature>